<comment type="caution">
    <text evidence="4">The sequence shown here is derived from an EMBL/GenBank/DDBJ whole genome shotgun (WGS) entry which is preliminary data.</text>
</comment>
<name>A0A2T3J3P8_9GAMM</name>
<dbReference type="PANTHER" id="PTHR31157:SF1">
    <property type="entry name" value="SCP DOMAIN-CONTAINING PROTEIN"/>
    <property type="match status" value="1"/>
</dbReference>
<dbReference type="RefSeq" id="WP_107347275.1">
    <property type="nucleotide sequence ID" value="NZ_PYMH01000001.1"/>
</dbReference>
<dbReference type="Gene3D" id="3.40.33.10">
    <property type="entry name" value="CAP"/>
    <property type="match status" value="1"/>
</dbReference>
<evidence type="ECO:0000256" key="2">
    <source>
        <dbReference type="SAM" id="SignalP"/>
    </source>
</evidence>
<reference evidence="4 5" key="1">
    <citation type="submission" date="2018-03" db="EMBL/GenBank/DDBJ databases">
        <title>Whole genome sequencing of Histamine producing bacteria.</title>
        <authorList>
            <person name="Butler K."/>
        </authorList>
    </citation>
    <scope>NUCLEOTIDE SEQUENCE [LARGE SCALE GENOMIC DNA]</scope>
    <source>
        <strain evidence="4 5">JCM 13586</strain>
    </source>
</reference>
<dbReference type="InterPro" id="IPR014044">
    <property type="entry name" value="CAP_dom"/>
</dbReference>
<evidence type="ECO:0000313" key="4">
    <source>
        <dbReference type="EMBL" id="PSU35920.1"/>
    </source>
</evidence>
<dbReference type="PANTHER" id="PTHR31157">
    <property type="entry name" value="SCP DOMAIN-CONTAINING PROTEIN"/>
    <property type="match status" value="1"/>
</dbReference>
<feature type="chain" id="PRO_5015680503" evidence="2">
    <location>
        <begin position="16"/>
        <end position="214"/>
    </location>
</feature>
<proteinExistence type="predicted"/>
<keyword evidence="5" id="KW-1185">Reference proteome</keyword>
<feature type="region of interest" description="Disordered" evidence="1">
    <location>
        <begin position="16"/>
        <end position="78"/>
    </location>
</feature>
<protein>
    <submittedName>
        <fullName evidence="4">CAP domain-containing protein</fullName>
    </submittedName>
</protein>
<dbReference type="Pfam" id="PF00188">
    <property type="entry name" value="CAP"/>
    <property type="match status" value="1"/>
</dbReference>
<dbReference type="OrthoDB" id="68195at2"/>
<dbReference type="InterPro" id="IPR035940">
    <property type="entry name" value="CAP_sf"/>
</dbReference>
<dbReference type="Proteomes" id="UP000241222">
    <property type="component" value="Unassembled WGS sequence"/>
</dbReference>
<evidence type="ECO:0000259" key="3">
    <source>
        <dbReference type="Pfam" id="PF00188"/>
    </source>
</evidence>
<accession>A0A2T3J3P8</accession>
<feature type="compositionally biased region" description="Low complexity" evidence="1">
    <location>
        <begin position="39"/>
        <end position="62"/>
    </location>
</feature>
<dbReference type="PROSITE" id="PS51257">
    <property type="entry name" value="PROKAR_LIPOPROTEIN"/>
    <property type="match status" value="1"/>
</dbReference>
<organism evidence="4 5">
    <name type="scientific">Photobacterium lutimaris</name>
    <dbReference type="NCBI Taxonomy" id="388278"/>
    <lineage>
        <taxon>Bacteria</taxon>
        <taxon>Pseudomonadati</taxon>
        <taxon>Pseudomonadota</taxon>
        <taxon>Gammaproteobacteria</taxon>
        <taxon>Vibrionales</taxon>
        <taxon>Vibrionaceae</taxon>
        <taxon>Photobacterium</taxon>
    </lineage>
</organism>
<dbReference type="CDD" id="cd05379">
    <property type="entry name" value="CAP_bacterial"/>
    <property type="match status" value="1"/>
</dbReference>
<dbReference type="SUPFAM" id="SSF55797">
    <property type="entry name" value="PR-1-like"/>
    <property type="match status" value="1"/>
</dbReference>
<dbReference type="EMBL" id="PYMH01000001">
    <property type="protein sequence ID" value="PSU35920.1"/>
    <property type="molecule type" value="Genomic_DNA"/>
</dbReference>
<evidence type="ECO:0000313" key="5">
    <source>
        <dbReference type="Proteomes" id="UP000241222"/>
    </source>
</evidence>
<evidence type="ECO:0000256" key="1">
    <source>
        <dbReference type="SAM" id="MobiDB-lite"/>
    </source>
</evidence>
<sequence length="214" mass="22352">MKVLPIVALSTLLLAGCGGGSSSSSSSGTDNSGNPVQLPEGDTGTNPGDDNNTGGGNDNNTGGDEGNTDPDPGPGDTFAEQMLYAVNQARSQSQNCGGEMMPAVQALEWDYDLEDAAFIHSSDMANNNFMSHTGSDGSSPEDRINATGYAWSTWAENVAAGQKDIDAVMTSWMNSPGHCKNIMNGSVTEMGASFVENADTSYGIYWTQVFAKPR</sequence>
<gene>
    <name evidence="4" type="ORF">C9I99_02565</name>
</gene>
<dbReference type="AlphaFoldDB" id="A0A2T3J3P8"/>
<feature type="domain" description="SCP" evidence="3">
    <location>
        <begin position="83"/>
        <end position="210"/>
    </location>
</feature>
<feature type="signal peptide" evidence="2">
    <location>
        <begin position="1"/>
        <end position="15"/>
    </location>
</feature>
<keyword evidence="2" id="KW-0732">Signal</keyword>